<accession>A0A2N5M4S5</accession>
<dbReference type="InterPro" id="IPR036271">
    <property type="entry name" value="Tet_transcr_reg_TetR-rel_C_sf"/>
</dbReference>
<dbReference type="InterPro" id="IPR050624">
    <property type="entry name" value="HTH-type_Tx_Regulator"/>
</dbReference>
<dbReference type="PANTHER" id="PTHR43479">
    <property type="entry name" value="ACREF/ENVCD OPERON REPRESSOR-RELATED"/>
    <property type="match status" value="1"/>
</dbReference>
<feature type="DNA-binding region" description="H-T-H motif" evidence="3">
    <location>
        <begin position="27"/>
        <end position="46"/>
    </location>
</feature>
<dbReference type="EMBL" id="PGUY01000042">
    <property type="protein sequence ID" value="PLT29357.1"/>
    <property type="molecule type" value="Genomic_DNA"/>
</dbReference>
<dbReference type="Gene3D" id="1.10.10.60">
    <property type="entry name" value="Homeodomain-like"/>
    <property type="match status" value="1"/>
</dbReference>
<protein>
    <submittedName>
        <fullName evidence="5">TetR family transcriptional regulator</fullName>
    </submittedName>
</protein>
<dbReference type="InterPro" id="IPR041490">
    <property type="entry name" value="KstR2_TetR_C"/>
</dbReference>
<keyword evidence="6" id="KW-1185">Reference proteome</keyword>
<dbReference type="Pfam" id="PF00440">
    <property type="entry name" value="TetR_N"/>
    <property type="match status" value="1"/>
</dbReference>
<evidence type="ECO:0000313" key="5">
    <source>
        <dbReference type="EMBL" id="PLT29357.1"/>
    </source>
</evidence>
<dbReference type="Pfam" id="PF17932">
    <property type="entry name" value="TetR_C_24"/>
    <property type="match status" value="1"/>
</dbReference>
<dbReference type="InterPro" id="IPR001647">
    <property type="entry name" value="HTH_TetR"/>
</dbReference>
<dbReference type="PROSITE" id="PS50977">
    <property type="entry name" value="HTH_TETR_2"/>
    <property type="match status" value="1"/>
</dbReference>
<dbReference type="GO" id="GO:0003677">
    <property type="term" value="F:DNA binding"/>
    <property type="evidence" value="ECO:0007669"/>
    <property type="project" value="UniProtKB-UniRule"/>
</dbReference>
<dbReference type="PANTHER" id="PTHR43479:SF11">
    <property type="entry name" value="ACREF_ENVCD OPERON REPRESSOR-RELATED"/>
    <property type="match status" value="1"/>
</dbReference>
<dbReference type="PRINTS" id="PR00455">
    <property type="entry name" value="HTHTETR"/>
</dbReference>
<dbReference type="AlphaFoldDB" id="A0A2N5M4S5"/>
<keyword evidence="2 3" id="KW-0238">DNA-binding</keyword>
<comment type="caution">
    <text evidence="5">The sequence shown here is derived from an EMBL/GenBank/DDBJ whole genome shotgun (WGS) entry which is preliminary data.</text>
</comment>
<evidence type="ECO:0000256" key="3">
    <source>
        <dbReference type="PROSITE-ProRule" id="PRU00335"/>
    </source>
</evidence>
<dbReference type="Proteomes" id="UP000234748">
    <property type="component" value="Unassembled WGS sequence"/>
</dbReference>
<evidence type="ECO:0000256" key="2">
    <source>
        <dbReference type="ARBA" id="ARBA00023125"/>
    </source>
</evidence>
<evidence type="ECO:0000256" key="1">
    <source>
        <dbReference type="ARBA" id="ARBA00022491"/>
    </source>
</evidence>
<sequence length="214" mass="24902">MKLTELKDRIIETSLRLFESHGFHGVTVNQIVSESGTSKGGFYHHFQSKDELLYVIHDYFISYVLTKAKEADSSSKKPTEKLQKIIQSFVKVFHLYKPHISVFYQESMYLKPEYTEEIKKKRDSYKNLIFKCLEEGREAGEFRPEVPVDITGMTILGMVNWTYKWYQPGGEKTIDEIGSIFVDLILNSLLTDSAKQKKEYQKFFLKSGLAEDKL</sequence>
<feature type="domain" description="HTH tetR-type" evidence="4">
    <location>
        <begin position="4"/>
        <end position="64"/>
    </location>
</feature>
<dbReference type="OrthoDB" id="9814200at2"/>
<reference evidence="5 6" key="1">
    <citation type="submission" date="2017-11" db="EMBL/GenBank/DDBJ databases">
        <title>Comparitive Functional Genomics of Dry Heat Resistant strains isolated from the Viking Spacecraft.</title>
        <authorList>
            <person name="Seuylemezian A."/>
            <person name="Cooper K."/>
            <person name="Vaishampayan P."/>
        </authorList>
    </citation>
    <scope>NUCLEOTIDE SEQUENCE [LARGE SCALE GENOMIC DNA]</scope>
    <source>
        <strain evidence="5 6">V1-29</strain>
    </source>
</reference>
<proteinExistence type="predicted"/>
<evidence type="ECO:0000313" key="6">
    <source>
        <dbReference type="Proteomes" id="UP000234748"/>
    </source>
</evidence>
<dbReference type="SUPFAM" id="SSF46689">
    <property type="entry name" value="Homeodomain-like"/>
    <property type="match status" value="1"/>
</dbReference>
<dbReference type="InterPro" id="IPR009057">
    <property type="entry name" value="Homeodomain-like_sf"/>
</dbReference>
<evidence type="ECO:0000259" key="4">
    <source>
        <dbReference type="PROSITE" id="PS50977"/>
    </source>
</evidence>
<gene>
    <name evidence="5" type="ORF">CUU66_13660</name>
</gene>
<keyword evidence="1" id="KW-0678">Repressor</keyword>
<dbReference type="Gene3D" id="1.10.357.10">
    <property type="entry name" value="Tetracycline Repressor, domain 2"/>
    <property type="match status" value="1"/>
</dbReference>
<dbReference type="SUPFAM" id="SSF48498">
    <property type="entry name" value="Tetracyclin repressor-like, C-terminal domain"/>
    <property type="match status" value="1"/>
</dbReference>
<organism evidence="5 6">
    <name type="scientific">Peribacillus deserti</name>
    <dbReference type="NCBI Taxonomy" id="673318"/>
    <lineage>
        <taxon>Bacteria</taxon>
        <taxon>Bacillati</taxon>
        <taxon>Bacillota</taxon>
        <taxon>Bacilli</taxon>
        <taxon>Bacillales</taxon>
        <taxon>Bacillaceae</taxon>
        <taxon>Peribacillus</taxon>
    </lineage>
</organism>
<name>A0A2N5M4S5_9BACI</name>